<reference evidence="1" key="1">
    <citation type="submission" date="2018-05" db="EMBL/GenBank/DDBJ databases">
        <authorList>
            <person name="Lanie J.A."/>
            <person name="Ng W.-L."/>
            <person name="Kazmierczak K.M."/>
            <person name="Andrzejewski T.M."/>
            <person name="Davidsen T.M."/>
            <person name="Wayne K.J."/>
            <person name="Tettelin H."/>
            <person name="Glass J.I."/>
            <person name="Rusch D."/>
            <person name="Podicherti R."/>
            <person name="Tsui H.-C.T."/>
            <person name="Winkler M.E."/>
        </authorList>
    </citation>
    <scope>NUCLEOTIDE SEQUENCE</scope>
</reference>
<dbReference type="EMBL" id="UINC01059459">
    <property type="protein sequence ID" value="SVB82893.1"/>
    <property type="molecule type" value="Genomic_DNA"/>
</dbReference>
<protein>
    <submittedName>
        <fullName evidence="1">Uncharacterized protein</fullName>
    </submittedName>
</protein>
<sequence length="185" mass="18910">MTIKTHGRMFTDNTVGITQIAVTDGSDGQALVTDGSGTLRFATVGAGGAVGSSVFVEDIRTGNGVLTTFTLSTSAPYEESVMVFIDGVAQPTSAYTLPSDTSITLSEAPATGTSIRIVHLGIASAVADNSITGAKLTMGANVTGDVIYYNGTDYQRLGIGTTGQHLSSTGTIPEWATPTGQVVKI</sequence>
<proteinExistence type="predicted"/>
<name>A0A382H7Z4_9ZZZZ</name>
<feature type="non-terminal residue" evidence="1">
    <location>
        <position position="185"/>
    </location>
</feature>
<evidence type="ECO:0000313" key="1">
    <source>
        <dbReference type="EMBL" id="SVB82893.1"/>
    </source>
</evidence>
<accession>A0A382H7Z4</accession>
<organism evidence="1">
    <name type="scientific">marine metagenome</name>
    <dbReference type="NCBI Taxonomy" id="408172"/>
    <lineage>
        <taxon>unclassified sequences</taxon>
        <taxon>metagenomes</taxon>
        <taxon>ecological metagenomes</taxon>
    </lineage>
</organism>
<dbReference type="AlphaFoldDB" id="A0A382H7Z4"/>
<gene>
    <name evidence="1" type="ORF">METZ01_LOCUS235747</name>
</gene>